<name>A0A5S3XJJ7_9GAMM</name>
<evidence type="ECO:0000313" key="3">
    <source>
        <dbReference type="Proteomes" id="UP000305730"/>
    </source>
</evidence>
<dbReference type="EMBL" id="PNCL01000126">
    <property type="protein sequence ID" value="TMP54353.1"/>
    <property type="molecule type" value="Genomic_DNA"/>
</dbReference>
<evidence type="ECO:0000313" key="4">
    <source>
        <dbReference type="Proteomes" id="UP000307706"/>
    </source>
</evidence>
<dbReference type="Proteomes" id="UP000307706">
    <property type="component" value="Unassembled WGS sequence"/>
</dbReference>
<dbReference type="Proteomes" id="UP000305730">
    <property type="component" value="Unassembled WGS sequence"/>
</dbReference>
<dbReference type="AlphaFoldDB" id="A0A5S3XJJ7"/>
<proteinExistence type="predicted"/>
<dbReference type="EMBL" id="PNCK01000089">
    <property type="protein sequence ID" value="TMP40205.1"/>
    <property type="molecule type" value="Genomic_DNA"/>
</dbReference>
<organism evidence="2 4">
    <name type="scientific">Pseudoalteromonas citrea</name>
    <dbReference type="NCBI Taxonomy" id="43655"/>
    <lineage>
        <taxon>Bacteria</taxon>
        <taxon>Pseudomonadati</taxon>
        <taxon>Pseudomonadota</taxon>
        <taxon>Gammaproteobacteria</taxon>
        <taxon>Alteromonadales</taxon>
        <taxon>Pseudoalteromonadaceae</taxon>
        <taxon>Pseudoalteromonas</taxon>
    </lineage>
</organism>
<evidence type="ECO:0000313" key="2">
    <source>
        <dbReference type="EMBL" id="TMP54353.1"/>
    </source>
</evidence>
<sequence length="192" mass="21211">MQAQCHQASLYNDITNSKVADFTVSFPAVYGNIPTGFAQAEKSIRLSCTQGNDTFIVHHKVPAAPTITWSSDVIASDWADNSCVRRDCPTYPGYFSDLQYSAQILVNNNADDGTCSTINHVGQTPDLLPDYLHSTPIQSNHFSPSGKAIYDANGEYLVTRIVCKNAGGTRVGVEVWDFNQRNTQREVFFHTL</sequence>
<reference evidence="2" key="3">
    <citation type="submission" date="2019-09" db="EMBL/GenBank/DDBJ databases">
        <title>Co-occurence of chitin degradation, pigmentation and bioactivity in marine Pseudoalteromonas.</title>
        <authorList>
            <person name="Sonnenschein E.C."/>
            <person name="Bech P.K."/>
        </authorList>
    </citation>
    <scope>NUCLEOTIDE SEQUENCE</scope>
    <source>
        <strain evidence="2">S2231</strain>
    </source>
</reference>
<protein>
    <submittedName>
        <fullName evidence="2">Uncharacterized protein</fullName>
    </submittedName>
</protein>
<comment type="caution">
    <text evidence="2">The sequence shown here is derived from an EMBL/GenBank/DDBJ whole genome shotgun (WGS) entry which is preliminary data.</text>
</comment>
<keyword evidence="3" id="KW-1185">Reference proteome</keyword>
<reference evidence="3 4" key="2">
    <citation type="submission" date="2019-06" db="EMBL/GenBank/DDBJ databases">
        <title>Co-occurence of chitin degradation, pigmentation and bioactivity in marine Pseudoalteromonas.</title>
        <authorList>
            <person name="Sonnenschein E.C."/>
            <person name="Bech P.K."/>
        </authorList>
    </citation>
    <scope>NUCLEOTIDE SEQUENCE [LARGE SCALE GENOMIC DNA]</scope>
    <source>
        <strain evidence="4">S2231</strain>
        <strain evidence="1 3">S2233</strain>
    </source>
</reference>
<gene>
    <name evidence="2" type="ORF">CWB96_19420</name>
    <name evidence="1" type="ORF">CWB97_19530</name>
</gene>
<evidence type="ECO:0000313" key="1">
    <source>
        <dbReference type="EMBL" id="TMP40205.1"/>
    </source>
</evidence>
<reference evidence="2 4" key="1">
    <citation type="submission" date="2017-12" db="EMBL/GenBank/DDBJ databases">
        <authorList>
            <person name="Paulsen S."/>
            <person name="Gram L.K."/>
        </authorList>
    </citation>
    <scope>NUCLEOTIDE SEQUENCE [LARGE SCALE GENOMIC DNA]</scope>
    <source>
        <strain evidence="2 4">S2231</strain>
        <strain evidence="1">S2233</strain>
    </source>
</reference>
<accession>A0A5S3XJJ7</accession>